<sequence>MRFTIRPEVPKETVDAIVAGMSAQSSTSDSDGLFGRDVGGEFQFAAVSRFESLEQYEAMMNDPEHLEMDRMGLPLISRFVSFDIVDDFDPAVVDEIHQIHQRRFDAHPDLVELIDTLDEYQGSAAPGKHAR</sequence>
<organism evidence="2 3">
    <name type="scientific">Candidatus Agrococcus pullicola</name>
    <dbReference type="NCBI Taxonomy" id="2838429"/>
    <lineage>
        <taxon>Bacteria</taxon>
        <taxon>Bacillati</taxon>
        <taxon>Actinomycetota</taxon>
        <taxon>Actinomycetes</taxon>
        <taxon>Micrococcales</taxon>
        <taxon>Microbacteriaceae</taxon>
        <taxon>Agrococcus</taxon>
    </lineage>
</organism>
<evidence type="ECO:0000313" key="3">
    <source>
        <dbReference type="Proteomes" id="UP000824005"/>
    </source>
</evidence>
<name>A0A9D2CAE3_9MICO</name>
<accession>A0A9D2CAE3</accession>
<evidence type="ECO:0000313" key="2">
    <source>
        <dbReference type="EMBL" id="HIY66708.1"/>
    </source>
</evidence>
<dbReference type="AlphaFoldDB" id="A0A9D2CAE3"/>
<dbReference type="SUPFAM" id="SSF54909">
    <property type="entry name" value="Dimeric alpha+beta barrel"/>
    <property type="match status" value="1"/>
</dbReference>
<dbReference type="InterPro" id="IPR011008">
    <property type="entry name" value="Dimeric_a/b-barrel"/>
</dbReference>
<dbReference type="InterPro" id="IPR013097">
    <property type="entry name" value="Dabb"/>
</dbReference>
<dbReference type="PROSITE" id="PS51502">
    <property type="entry name" value="S_R_A_B_BARREL"/>
    <property type="match status" value="1"/>
</dbReference>
<dbReference type="Gene3D" id="3.30.70.100">
    <property type="match status" value="1"/>
</dbReference>
<feature type="domain" description="Stress-response A/B barrel" evidence="1">
    <location>
        <begin position="1"/>
        <end position="84"/>
    </location>
</feature>
<evidence type="ECO:0000259" key="1">
    <source>
        <dbReference type="PROSITE" id="PS51502"/>
    </source>
</evidence>
<protein>
    <submittedName>
        <fullName evidence="2">Dabb family protein</fullName>
    </submittedName>
</protein>
<gene>
    <name evidence="2" type="ORF">H9830_10585</name>
</gene>
<proteinExistence type="predicted"/>
<dbReference type="Proteomes" id="UP000824005">
    <property type="component" value="Unassembled WGS sequence"/>
</dbReference>
<dbReference type="Pfam" id="PF07876">
    <property type="entry name" value="Dabb"/>
    <property type="match status" value="1"/>
</dbReference>
<reference evidence="2" key="2">
    <citation type="submission" date="2021-04" db="EMBL/GenBank/DDBJ databases">
        <authorList>
            <person name="Gilroy R."/>
        </authorList>
    </citation>
    <scope>NUCLEOTIDE SEQUENCE</scope>
    <source>
        <strain evidence="2">ChiGjej1B1-98</strain>
    </source>
</reference>
<reference evidence="2" key="1">
    <citation type="journal article" date="2021" name="PeerJ">
        <title>Extensive microbial diversity within the chicken gut microbiome revealed by metagenomics and culture.</title>
        <authorList>
            <person name="Gilroy R."/>
            <person name="Ravi A."/>
            <person name="Getino M."/>
            <person name="Pursley I."/>
            <person name="Horton D.L."/>
            <person name="Alikhan N.F."/>
            <person name="Baker D."/>
            <person name="Gharbi K."/>
            <person name="Hall N."/>
            <person name="Watson M."/>
            <person name="Adriaenssens E.M."/>
            <person name="Foster-Nyarko E."/>
            <person name="Jarju S."/>
            <person name="Secka A."/>
            <person name="Antonio M."/>
            <person name="Oren A."/>
            <person name="Chaudhuri R.R."/>
            <person name="La Ragione R."/>
            <person name="Hildebrand F."/>
            <person name="Pallen M.J."/>
        </authorList>
    </citation>
    <scope>NUCLEOTIDE SEQUENCE</scope>
    <source>
        <strain evidence="2">ChiGjej1B1-98</strain>
    </source>
</reference>
<dbReference type="EMBL" id="DXDC01000320">
    <property type="protein sequence ID" value="HIY66708.1"/>
    <property type="molecule type" value="Genomic_DNA"/>
</dbReference>
<comment type="caution">
    <text evidence="2">The sequence shown here is derived from an EMBL/GenBank/DDBJ whole genome shotgun (WGS) entry which is preliminary data.</text>
</comment>